<comment type="caution">
    <text evidence="1">The sequence shown here is derived from an EMBL/GenBank/DDBJ whole genome shotgun (WGS) entry which is preliminary data.</text>
</comment>
<evidence type="ECO:0000313" key="1">
    <source>
        <dbReference type="EMBL" id="KAA6372113.1"/>
    </source>
</evidence>
<reference evidence="1 2" key="1">
    <citation type="submission" date="2019-03" db="EMBL/GenBank/DDBJ databases">
        <title>Single cell metagenomics reveals metabolic interactions within the superorganism composed of flagellate Streblomastix strix and complex community of Bacteroidetes bacteria on its surface.</title>
        <authorList>
            <person name="Treitli S.C."/>
            <person name="Kolisko M."/>
            <person name="Husnik F."/>
            <person name="Keeling P."/>
            <person name="Hampl V."/>
        </authorList>
    </citation>
    <scope>NUCLEOTIDE SEQUENCE [LARGE SCALE GENOMIC DNA]</scope>
    <source>
        <strain evidence="1">ST1C</strain>
    </source>
</reference>
<dbReference type="EMBL" id="SNRW01013880">
    <property type="protein sequence ID" value="KAA6372113.1"/>
    <property type="molecule type" value="Genomic_DNA"/>
</dbReference>
<evidence type="ECO:0000313" key="2">
    <source>
        <dbReference type="Proteomes" id="UP000324800"/>
    </source>
</evidence>
<feature type="non-terminal residue" evidence="1">
    <location>
        <position position="1"/>
    </location>
</feature>
<sequence length="71" mass="8166">GVLAARLEARYITEHETTWRLLSFMSNYRSISVKLLSIHLENEQGIQFSDGMEETANLSNKSIINQRNVKL</sequence>
<gene>
    <name evidence="1" type="ORF">EZS28_032360</name>
</gene>
<organism evidence="1 2">
    <name type="scientific">Streblomastix strix</name>
    <dbReference type="NCBI Taxonomy" id="222440"/>
    <lineage>
        <taxon>Eukaryota</taxon>
        <taxon>Metamonada</taxon>
        <taxon>Preaxostyla</taxon>
        <taxon>Oxymonadida</taxon>
        <taxon>Streblomastigidae</taxon>
        <taxon>Streblomastix</taxon>
    </lineage>
</organism>
<dbReference type="AlphaFoldDB" id="A0A5J4UP58"/>
<dbReference type="Proteomes" id="UP000324800">
    <property type="component" value="Unassembled WGS sequence"/>
</dbReference>
<proteinExistence type="predicted"/>
<protein>
    <submittedName>
        <fullName evidence="1">Uncharacterized protein</fullName>
    </submittedName>
</protein>
<accession>A0A5J4UP58</accession>
<name>A0A5J4UP58_9EUKA</name>